<evidence type="ECO:0000256" key="2">
    <source>
        <dbReference type="ARBA" id="ARBA00022478"/>
    </source>
</evidence>
<comment type="subunit">
    <text evidence="6">RNAP is composed of a core of 2 alpha, a beta and a beta' subunits. The core is associated with a delta subunit and one of several sigma factors.</text>
</comment>
<reference evidence="9 10" key="1">
    <citation type="submission" date="2014-03" db="EMBL/GenBank/DDBJ databases">
        <authorList>
            <person name="Urmite Genomes U."/>
        </authorList>
    </citation>
    <scope>NUCLEOTIDE SEQUENCE [LARGE SCALE GENOMIC DNA]</scope>
    <source>
        <strain evidence="9 10">Vm-5</strain>
    </source>
</reference>
<dbReference type="PROSITE" id="PS51913">
    <property type="entry name" value="HTH_HARE"/>
    <property type="match status" value="1"/>
</dbReference>
<comment type="caution">
    <text evidence="9">The sequence shown here is derived from an EMBL/GenBank/DDBJ whole genome shotgun (WGS) entry which is preliminary data.</text>
</comment>
<dbReference type="OrthoDB" id="401223at2"/>
<dbReference type="NCBIfam" id="TIGR04567">
    <property type="entry name" value="RNAP_delt_lowGC"/>
    <property type="match status" value="1"/>
</dbReference>
<feature type="region of interest" description="Disordered" evidence="7">
    <location>
        <begin position="89"/>
        <end position="164"/>
    </location>
</feature>
<evidence type="ECO:0000313" key="10">
    <source>
        <dbReference type="Proteomes" id="UP000028875"/>
    </source>
</evidence>
<dbReference type="InterPro" id="IPR038087">
    <property type="entry name" value="RNAP_delta_N_dom_sf"/>
</dbReference>
<proteinExistence type="inferred from homology"/>
<dbReference type="Proteomes" id="UP000028875">
    <property type="component" value="Unassembled WGS sequence"/>
</dbReference>
<name>A0A024Q7S2_9BACI</name>
<evidence type="ECO:0000256" key="5">
    <source>
        <dbReference type="ARBA" id="ARBA00023163"/>
    </source>
</evidence>
<evidence type="ECO:0000256" key="6">
    <source>
        <dbReference type="HAMAP-Rule" id="MF_00357"/>
    </source>
</evidence>
<keyword evidence="4 6" id="KW-0548">Nucleotidyltransferase</keyword>
<evidence type="ECO:0000256" key="4">
    <source>
        <dbReference type="ARBA" id="ARBA00022695"/>
    </source>
</evidence>
<gene>
    <name evidence="6 9" type="primary">rpoE</name>
    <name evidence="9" type="ORF">BN990_00544</name>
</gene>
<dbReference type="Pfam" id="PF05066">
    <property type="entry name" value="HARE-HTH"/>
    <property type="match status" value="1"/>
</dbReference>
<feature type="domain" description="HTH HARE-type" evidence="8">
    <location>
        <begin position="14"/>
        <end position="81"/>
    </location>
</feature>
<protein>
    <recommendedName>
        <fullName evidence="6">Probable DNA-directed RNA polymerase subunit delta</fullName>
    </recommendedName>
    <alternativeName>
        <fullName evidence="6">RNAP delta factor</fullName>
    </alternativeName>
</protein>
<organism evidence="9 10">
    <name type="scientific">Virgibacillus massiliensis</name>
    <dbReference type="NCBI Taxonomy" id="1462526"/>
    <lineage>
        <taxon>Bacteria</taxon>
        <taxon>Bacillati</taxon>
        <taxon>Bacillota</taxon>
        <taxon>Bacilli</taxon>
        <taxon>Bacillales</taxon>
        <taxon>Bacillaceae</taxon>
        <taxon>Virgibacillus</taxon>
    </lineage>
</organism>
<dbReference type="HAMAP" id="MF_00357">
    <property type="entry name" value="RNApol_bact_RpoE"/>
    <property type="match status" value="1"/>
</dbReference>
<dbReference type="AlphaFoldDB" id="A0A024Q7S2"/>
<dbReference type="GO" id="GO:0000428">
    <property type="term" value="C:DNA-directed RNA polymerase complex"/>
    <property type="evidence" value="ECO:0007669"/>
    <property type="project" value="UniProtKB-KW"/>
</dbReference>
<evidence type="ECO:0000313" key="9">
    <source>
        <dbReference type="EMBL" id="CDQ38275.1"/>
    </source>
</evidence>
<keyword evidence="3 6" id="KW-0808">Transferase</keyword>
<comment type="similarity">
    <text evidence="1 6">Belongs to the RpoE family.</text>
</comment>
<dbReference type="RefSeq" id="WP_021289851.1">
    <property type="nucleotide sequence ID" value="NZ_BNER01000001.1"/>
</dbReference>
<evidence type="ECO:0000256" key="3">
    <source>
        <dbReference type="ARBA" id="ARBA00022679"/>
    </source>
</evidence>
<keyword evidence="2 6" id="KW-0240">DNA-directed RNA polymerase</keyword>
<dbReference type="EMBL" id="CCDP010000001">
    <property type="protein sequence ID" value="CDQ38275.1"/>
    <property type="molecule type" value="Genomic_DNA"/>
</dbReference>
<evidence type="ECO:0000256" key="7">
    <source>
        <dbReference type="SAM" id="MobiDB-lite"/>
    </source>
</evidence>
<dbReference type="InterPro" id="IPR029757">
    <property type="entry name" value="RpoE"/>
</dbReference>
<reference evidence="10" key="2">
    <citation type="submission" date="2014-05" db="EMBL/GenBank/DDBJ databases">
        <title>Draft genome sequence of Virgibacillus massiliensis Vm-5.</title>
        <authorList>
            <person name="Khelaifia S."/>
            <person name="Croce O."/>
            <person name="Lagier J.C."/>
            <person name="Raoult D."/>
        </authorList>
    </citation>
    <scope>NUCLEOTIDE SEQUENCE [LARGE SCALE GENOMIC DNA]</scope>
    <source>
        <strain evidence="10">Vm-5</strain>
    </source>
</reference>
<accession>A0A024Q7S2</accession>
<comment type="function">
    <text evidence="6">Participates in both the initiation and recycling phases of transcription. In the presence of the delta subunit, RNAP displays an increased specificity of transcription, a decreased affinity for nucleic acids, and an increased efficiency of RNA synthesis because of enhanced recycling.</text>
</comment>
<feature type="compositionally biased region" description="Acidic residues" evidence="7">
    <location>
        <begin position="108"/>
        <end position="164"/>
    </location>
</feature>
<evidence type="ECO:0000259" key="8">
    <source>
        <dbReference type="PROSITE" id="PS51913"/>
    </source>
</evidence>
<dbReference type="Gene3D" id="1.10.10.1250">
    <property type="entry name" value="RNA polymerase, subunit delta, N-terminal domain"/>
    <property type="match status" value="1"/>
</dbReference>
<dbReference type="STRING" id="1462526.BN990_00544"/>
<dbReference type="GO" id="GO:0006355">
    <property type="term" value="P:regulation of DNA-templated transcription"/>
    <property type="evidence" value="ECO:0007669"/>
    <property type="project" value="UniProtKB-UniRule"/>
</dbReference>
<keyword evidence="5 6" id="KW-0804">Transcription</keyword>
<dbReference type="InterPro" id="IPR007759">
    <property type="entry name" value="Asxl_HARE-HTH"/>
</dbReference>
<dbReference type="eggNOG" id="COG3343">
    <property type="taxonomic scope" value="Bacteria"/>
</dbReference>
<keyword evidence="10" id="KW-1185">Reference proteome</keyword>
<dbReference type="GO" id="GO:0006351">
    <property type="term" value="P:DNA-templated transcription"/>
    <property type="evidence" value="ECO:0007669"/>
    <property type="project" value="InterPro"/>
</dbReference>
<evidence type="ECO:0000256" key="1">
    <source>
        <dbReference type="ARBA" id="ARBA00009828"/>
    </source>
</evidence>
<dbReference type="GO" id="GO:0003899">
    <property type="term" value="F:DNA-directed RNA polymerase activity"/>
    <property type="evidence" value="ECO:0007669"/>
    <property type="project" value="UniProtKB-UniRule"/>
</dbReference>
<sequence length="164" mass="19530">MSLKDFSHEQIQNMSMIELASLILLDEKKAIHFKDIFNKLADLRGYSEEEKQATIAQFYTDLNVDGRFITIGENMWGLKRWYPVEQMDEEVTNAPKKKKKAKKKEEANESEEEENLDITDDEMEIFDEDFDIDEDLDELDEDFDEDFDDDEEFEDSEEEEEEEK</sequence>